<feature type="compositionally biased region" description="Low complexity" evidence="1">
    <location>
        <begin position="203"/>
        <end position="215"/>
    </location>
</feature>
<sequence length="307" mass="32038">GRGAAAPRLPRQPGFRGAVLPRPARGGARDRGGLLPAAPPRRTRQARDALPGASARGGTRPARPHAGAPPPQRRGTRGLRGARPGRGGGGRLRAHPAAGHAGGAPARLPQHPRLLAAALARRRADPCGHPGGRHGNRRHDHAHGRRIGHRPDPALPHRPDRTACDHAPVARRARRPRRRDGAGGARRRPAAPPAAGRRRHGRAQAQQGGRQAGLARGRRVARPQGASLRALARHFLRARRDRDPRAGSRAGRGRGGGAGHGAGRVALDRLRRRRPAPPSPATPGARSDGGGGVPARLRAAARHGAGV</sequence>
<dbReference type="EMBL" id="CADCTG010000176">
    <property type="protein sequence ID" value="CAA9253625.1"/>
    <property type="molecule type" value="Genomic_DNA"/>
</dbReference>
<protein>
    <submittedName>
        <fullName evidence="2">Methionyl-tRNA formyltransferase</fullName>
        <ecNumber evidence="2">2.1.2.9</ecNumber>
    </submittedName>
</protein>
<dbReference type="GO" id="GO:0004479">
    <property type="term" value="F:methionyl-tRNA formyltransferase activity"/>
    <property type="evidence" value="ECO:0007669"/>
    <property type="project" value="UniProtKB-EC"/>
</dbReference>
<evidence type="ECO:0000313" key="2">
    <source>
        <dbReference type="EMBL" id="CAA9253625.1"/>
    </source>
</evidence>
<reference evidence="2" key="1">
    <citation type="submission" date="2020-02" db="EMBL/GenBank/DDBJ databases">
        <authorList>
            <person name="Meier V. D."/>
        </authorList>
    </citation>
    <scope>NUCLEOTIDE SEQUENCE</scope>
    <source>
        <strain evidence="2">AVDCRST_MAG08</strain>
    </source>
</reference>
<feature type="compositionally biased region" description="Basic residues" evidence="1">
    <location>
        <begin position="131"/>
        <end position="148"/>
    </location>
</feature>
<feature type="non-terminal residue" evidence="2">
    <location>
        <position position="1"/>
    </location>
</feature>
<evidence type="ECO:0000256" key="1">
    <source>
        <dbReference type="SAM" id="MobiDB-lite"/>
    </source>
</evidence>
<feature type="compositionally biased region" description="Low complexity" evidence="1">
    <location>
        <begin position="56"/>
        <end position="66"/>
    </location>
</feature>
<feature type="compositionally biased region" description="Gly residues" evidence="1">
    <location>
        <begin position="253"/>
        <end position="262"/>
    </location>
</feature>
<feature type="compositionally biased region" description="Basic and acidic residues" evidence="1">
    <location>
        <begin position="149"/>
        <end position="164"/>
    </location>
</feature>
<feature type="region of interest" description="Disordered" evidence="1">
    <location>
        <begin position="1"/>
        <end position="109"/>
    </location>
</feature>
<proteinExistence type="predicted"/>
<gene>
    <name evidence="2" type="ORF">AVDCRST_MAG08-2354</name>
</gene>
<name>A0A6J4ILD0_9PROT</name>
<feature type="non-terminal residue" evidence="2">
    <location>
        <position position="307"/>
    </location>
</feature>
<keyword evidence="2" id="KW-0808">Transferase</keyword>
<organism evidence="2">
    <name type="scientific">uncultured Acetobacteraceae bacterium</name>
    <dbReference type="NCBI Taxonomy" id="169975"/>
    <lineage>
        <taxon>Bacteria</taxon>
        <taxon>Pseudomonadati</taxon>
        <taxon>Pseudomonadota</taxon>
        <taxon>Alphaproteobacteria</taxon>
        <taxon>Acetobacterales</taxon>
        <taxon>Acetobacteraceae</taxon>
        <taxon>environmental samples</taxon>
    </lineage>
</organism>
<feature type="region of interest" description="Disordered" evidence="1">
    <location>
        <begin position="124"/>
        <end position="307"/>
    </location>
</feature>
<dbReference type="AlphaFoldDB" id="A0A6J4ILD0"/>
<feature type="compositionally biased region" description="Low complexity" evidence="1">
    <location>
        <begin position="95"/>
        <end position="109"/>
    </location>
</feature>
<accession>A0A6J4ILD0</accession>
<feature type="compositionally biased region" description="Basic residues" evidence="1">
    <location>
        <begin position="169"/>
        <end position="178"/>
    </location>
</feature>
<dbReference type="EC" id="2.1.2.9" evidence="2"/>